<evidence type="ECO:0000256" key="1">
    <source>
        <dbReference type="ARBA" id="ARBA00022723"/>
    </source>
</evidence>
<accession>A0AA38IKS2</accession>
<dbReference type="Pfam" id="PF00628">
    <property type="entry name" value="PHD"/>
    <property type="match status" value="1"/>
</dbReference>
<keyword evidence="5" id="KW-0175">Coiled coil</keyword>
<dbReference type="EMBL" id="JALNTZ010000004">
    <property type="protein sequence ID" value="KAJ3655632.1"/>
    <property type="molecule type" value="Genomic_DNA"/>
</dbReference>
<keyword evidence="3" id="KW-0862">Zinc</keyword>
<evidence type="ECO:0000313" key="7">
    <source>
        <dbReference type="EMBL" id="KAJ3655632.1"/>
    </source>
</evidence>
<dbReference type="Proteomes" id="UP001168821">
    <property type="component" value="Unassembled WGS sequence"/>
</dbReference>
<dbReference type="CDD" id="cd15489">
    <property type="entry name" value="PHD_SF"/>
    <property type="match status" value="1"/>
</dbReference>
<sequence length="282" mass="31829">MGVVCLFCEGAVTPTTPSVKCGSCKKYGHIRCLKLNESEIAEIISNQSPWLCPKCSPPYTSVITDKIEEIMKKQLSILQQDLKQYIDNSLKSINDRLITVENKVSLIQEEWAAFKTSHPVSNINHCDLDFNSIAAEIEDRKLRSSNVLLSNVPESTASSVAQKIEDDLQQISTILSPLGSFPNPKKVVRIGSFRPNSARPLKIVCESEIDAKNILRSNKANSNRNNHFRPDLTRFQRDFNNNVRDEFKKRLSNGEADIDLQYKNNQAFIVKKGTSRTTFPKK</sequence>
<dbReference type="InterPro" id="IPR001965">
    <property type="entry name" value="Znf_PHD"/>
</dbReference>
<dbReference type="InterPro" id="IPR013083">
    <property type="entry name" value="Znf_RING/FYVE/PHD"/>
</dbReference>
<protein>
    <recommendedName>
        <fullName evidence="6">PHD-type domain-containing protein</fullName>
    </recommendedName>
</protein>
<organism evidence="7 8">
    <name type="scientific">Zophobas morio</name>
    <dbReference type="NCBI Taxonomy" id="2755281"/>
    <lineage>
        <taxon>Eukaryota</taxon>
        <taxon>Metazoa</taxon>
        <taxon>Ecdysozoa</taxon>
        <taxon>Arthropoda</taxon>
        <taxon>Hexapoda</taxon>
        <taxon>Insecta</taxon>
        <taxon>Pterygota</taxon>
        <taxon>Neoptera</taxon>
        <taxon>Endopterygota</taxon>
        <taxon>Coleoptera</taxon>
        <taxon>Polyphaga</taxon>
        <taxon>Cucujiformia</taxon>
        <taxon>Tenebrionidae</taxon>
        <taxon>Zophobas</taxon>
    </lineage>
</organism>
<gene>
    <name evidence="7" type="ORF">Zmor_014753</name>
</gene>
<evidence type="ECO:0000256" key="4">
    <source>
        <dbReference type="PROSITE-ProRule" id="PRU00146"/>
    </source>
</evidence>
<evidence type="ECO:0000256" key="3">
    <source>
        <dbReference type="ARBA" id="ARBA00022833"/>
    </source>
</evidence>
<dbReference type="AlphaFoldDB" id="A0AA38IKS2"/>
<evidence type="ECO:0000256" key="5">
    <source>
        <dbReference type="SAM" id="Coils"/>
    </source>
</evidence>
<feature type="domain" description="PHD-type" evidence="6">
    <location>
        <begin position="2"/>
        <end position="58"/>
    </location>
</feature>
<dbReference type="Gene3D" id="3.30.40.10">
    <property type="entry name" value="Zinc/RING finger domain, C3HC4 (zinc finger)"/>
    <property type="match status" value="1"/>
</dbReference>
<dbReference type="PROSITE" id="PS50016">
    <property type="entry name" value="ZF_PHD_2"/>
    <property type="match status" value="1"/>
</dbReference>
<dbReference type="SUPFAM" id="SSF57903">
    <property type="entry name" value="FYVE/PHD zinc finger"/>
    <property type="match status" value="1"/>
</dbReference>
<reference evidence="7" key="1">
    <citation type="journal article" date="2023" name="G3 (Bethesda)">
        <title>Whole genome assemblies of Zophobas morio and Tenebrio molitor.</title>
        <authorList>
            <person name="Kaur S."/>
            <person name="Stinson S.A."/>
            <person name="diCenzo G.C."/>
        </authorList>
    </citation>
    <scope>NUCLEOTIDE SEQUENCE</scope>
    <source>
        <strain evidence="7">QUZm001</strain>
    </source>
</reference>
<keyword evidence="2 4" id="KW-0863">Zinc-finger</keyword>
<evidence type="ECO:0000256" key="2">
    <source>
        <dbReference type="ARBA" id="ARBA00022771"/>
    </source>
</evidence>
<feature type="coiled-coil region" evidence="5">
    <location>
        <begin position="68"/>
        <end position="110"/>
    </location>
</feature>
<dbReference type="SMART" id="SM00249">
    <property type="entry name" value="PHD"/>
    <property type="match status" value="1"/>
</dbReference>
<name>A0AA38IKS2_9CUCU</name>
<proteinExistence type="predicted"/>
<dbReference type="InterPro" id="IPR019787">
    <property type="entry name" value="Znf_PHD-finger"/>
</dbReference>
<comment type="caution">
    <text evidence="7">The sequence shown here is derived from an EMBL/GenBank/DDBJ whole genome shotgun (WGS) entry which is preliminary data.</text>
</comment>
<evidence type="ECO:0000313" key="8">
    <source>
        <dbReference type="Proteomes" id="UP001168821"/>
    </source>
</evidence>
<keyword evidence="8" id="KW-1185">Reference proteome</keyword>
<dbReference type="InterPro" id="IPR011011">
    <property type="entry name" value="Znf_FYVE_PHD"/>
</dbReference>
<evidence type="ECO:0000259" key="6">
    <source>
        <dbReference type="PROSITE" id="PS50016"/>
    </source>
</evidence>
<dbReference type="GO" id="GO:0008270">
    <property type="term" value="F:zinc ion binding"/>
    <property type="evidence" value="ECO:0007669"/>
    <property type="project" value="UniProtKB-KW"/>
</dbReference>
<keyword evidence="1" id="KW-0479">Metal-binding</keyword>